<dbReference type="EMBL" id="JH636049">
    <property type="protein sequence ID" value="EID53826.1"/>
    <property type="molecule type" value="Genomic_DNA"/>
</dbReference>
<evidence type="ECO:0000256" key="6">
    <source>
        <dbReference type="ARBA" id="ARBA00022801"/>
    </source>
</evidence>
<evidence type="ECO:0000256" key="8">
    <source>
        <dbReference type="ARBA" id="ARBA00022989"/>
    </source>
</evidence>
<dbReference type="InterPro" id="IPR044857">
    <property type="entry name" value="T7SS_EccB_R1"/>
</dbReference>
<evidence type="ECO:0000256" key="1">
    <source>
        <dbReference type="ARBA" id="ARBA00004162"/>
    </source>
</evidence>
<evidence type="ECO:0000256" key="7">
    <source>
        <dbReference type="ARBA" id="ARBA00022840"/>
    </source>
</evidence>
<dbReference type="GO" id="GO:0005886">
    <property type="term" value="C:plasma membrane"/>
    <property type="evidence" value="ECO:0007669"/>
    <property type="project" value="UniProtKB-SubCell"/>
</dbReference>
<keyword evidence="9 10" id="KW-0472">Membrane</keyword>
<dbReference type="eggNOG" id="COG3266">
    <property type="taxonomic scope" value="Bacteria"/>
</dbReference>
<accession>I0V123</accession>
<evidence type="ECO:0000256" key="5">
    <source>
        <dbReference type="ARBA" id="ARBA00022741"/>
    </source>
</evidence>
<sequence>MPSTPTTKSQVQAYQFVLRRMQSALVRKDAVMLHDPMRTHSRATIVGVVLSCLGMLGFIIVGFFKPDPKAPDSGIVIGQESGTVYVVAGNPKKLIPTFNLASARLILMSQSQNQGEGQGSGQAGGAAAVAAPQVVSDEQLKNIPKGRLQGIPGGPDLLPSESQLISTNWGVCDQINVDRSLTDPVARNRAVTETTVLAGVKNLGRELAEQQALLVSADDGKHYLVYRQKTDANKLNANTVRAEVDLTQSEVVSALEINENLTRKISTGLLNAIPSVGTLNPPTIPGAGQQANFDAGDLRVGAVFKTELTESTNFYVVLQGGVQRISQAVADMILYSQAVNDGGASTVSPDVLQGMPQLNEGDAGYLDVEHYPDTVPTVLDPMQHPVACLGWNIRGEGAQRDAFTSVYIASVLPTPKNQDGSPQVVKIGTPSPDNLKIDNFYMQPGFAAAVQSATTKDTFGRGSIQLVSDRGVRYGVPNSDIAQGLGLTKLDPAPEAILKLLPTGPSLNLQDAQRTYDTVPVDQQAGTVIEPDGQAASQSGN</sequence>
<gene>
    <name evidence="11" type="ORF">SacxiDRAFT_1579</name>
</gene>
<comment type="similarity">
    <text evidence="2">Belongs to the EccB family.</text>
</comment>
<keyword evidence="5" id="KW-0547">Nucleotide-binding</keyword>
<dbReference type="GO" id="GO:0005576">
    <property type="term" value="C:extracellular region"/>
    <property type="evidence" value="ECO:0007669"/>
    <property type="project" value="TreeGrafter"/>
</dbReference>
<keyword evidence="3" id="KW-1003">Cell membrane</keyword>
<dbReference type="PANTHER" id="PTHR40765:SF2">
    <property type="entry name" value="ESX-2 SECRETION SYSTEM ATPASE ECCB2"/>
    <property type="match status" value="1"/>
</dbReference>
<keyword evidence="6" id="KW-0378">Hydrolase</keyword>
<keyword evidence="7" id="KW-0067">ATP-binding</keyword>
<dbReference type="RefSeq" id="WP_006237975.1">
    <property type="nucleotide sequence ID" value="NZ_JH636049.1"/>
</dbReference>
<evidence type="ECO:0000313" key="11">
    <source>
        <dbReference type="EMBL" id="EID53826.1"/>
    </source>
</evidence>
<feature type="transmembrane region" description="Helical" evidence="10">
    <location>
        <begin position="43"/>
        <end position="64"/>
    </location>
</feature>
<evidence type="ECO:0000256" key="2">
    <source>
        <dbReference type="ARBA" id="ARBA00008149"/>
    </source>
</evidence>
<dbReference type="Proteomes" id="UP000004691">
    <property type="component" value="Unassembled WGS sequence"/>
</dbReference>
<dbReference type="STRING" id="882086.SacxiDRAFT_1579"/>
<evidence type="ECO:0000313" key="12">
    <source>
        <dbReference type="Proteomes" id="UP000004691"/>
    </source>
</evidence>
<evidence type="ECO:0000256" key="4">
    <source>
        <dbReference type="ARBA" id="ARBA00022692"/>
    </source>
</evidence>
<keyword evidence="8 10" id="KW-1133">Transmembrane helix</keyword>
<keyword evidence="12" id="KW-1185">Reference proteome</keyword>
<evidence type="ECO:0000256" key="9">
    <source>
        <dbReference type="ARBA" id="ARBA00023136"/>
    </source>
</evidence>
<dbReference type="InterPro" id="IPR042485">
    <property type="entry name" value="T7SS_EccB_R3"/>
</dbReference>
<organism evidence="11 12">
    <name type="scientific">Saccharomonospora xinjiangensis XJ-54</name>
    <dbReference type="NCBI Taxonomy" id="882086"/>
    <lineage>
        <taxon>Bacteria</taxon>
        <taxon>Bacillati</taxon>
        <taxon>Actinomycetota</taxon>
        <taxon>Actinomycetes</taxon>
        <taxon>Pseudonocardiales</taxon>
        <taxon>Pseudonocardiaceae</taxon>
        <taxon>Saccharomonospora</taxon>
    </lineage>
</organism>
<dbReference type="Pfam" id="PF05108">
    <property type="entry name" value="T7SS_ESX1_EccB"/>
    <property type="match status" value="1"/>
</dbReference>
<dbReference type="HOGENOM" id="CLU_036302_3_0_11"/>
<dbReference type="Gene3D" id="3.30.2390.20">
    <property type="entry name" value="Type VII secretion system EccB, repeat 1 domain"/>
    <property type="match status" value="1"/>
</dbReference>
<name>I0V123_9PSEU</name>
<dbReference type="InterPro" id="IPR007795">
    <property type="entry name" value="T7SS_EccB"/>
</dbReference>
<dbReference type="Gene3D" id="2.40.50.910">
    <property type="entry name" value="Type VII secretion system EccB, repeat 3 domain"/>
    <property type="match status" value="1"/>
</dbReference>
<dbReference type="OrthoDB" id="3847604at2"/>
<proteinExistence type="inferred from homology"/>
<protein>
    <submittedName>
        <fullName evidence="11">Type VII secretion protein EccB, Actinobacterial</fullName>
    </submittedName>
</protein>
<dbReference type="NCBIfam" id="TIGR03919">
    <property type="entry name" value="T7SS_EccB"/>
    <property type="match status" value="1"/>
</dbReference>
<evidence type="ECO:0000256" key="10">
    <source>
        <dbReference type="SAM" id="Phobius"/>
    </source>
</evidence>
<dbReference type="GO" id="GO:0005524">
    <property type="term" value="F:ATP binding"/>
    <property type="evidence" value="ECO:0007669"/>
    <property type="project" value="UniProtKB-KW"/>
</dbReference>
<dbReference type="AlphaFoldDB" id="I0V123"/>
<dbReference type="PANTHER" id="PTHR40765">
    <property type="entry name" value="ESX-2 SECRETION SYSTEM ATPASE ECCB2"/>
    <property type="match status" value="1"/>
</dbReference>
<dbReference type="GO" id="GO:0016787">
    <property type="term" value="F:hydrolase activity"/>
    <property type="evidence" value="ECO:0007669"/>
    <property type="project" value="UniProtKB-KW"/>
</dbReference>
<keyword evidence="4 10" id="KW-0812">Transmembrane</keyword>
<reference evidence="11 12" key="1">
    <citation type="submission" date="2012-01" db="EMBL/GenBank/DDBJ databases">
        <title>Improved High-Quality Draft sequence of Saccharomonospora xinjiangensis XJ-54.</title>
        <authorList>
            <consortium name="US DOE Joint Genome Institute"/>
            <person name="Lucas S."/>
            <person name="Han J."/>
            <person name="Lapidus A."/>
            <person name="Cheng J.-F."/>
            <person name="Goodwin L."/>
            <person name="Pitluck S."/>
            <person name="Peters L."/>
            <person name="Mikhailova N."/>
            <person name="Teshima H."/>
            <person name="Detter J.C."/>
            <person name="Han C."/>
            <person name="Tapia R."/>
            <person name="Land M."/>
            <person name="Hauser L."/>
            <person name="Kyrpides N."/>
            <person name="Ivanova N."/>
            <person name="Pagani I."/>
            <person name="Brambilla E.-M."/>
            <person name="Klenk H.-P."/>
            <person name="Woyke T."/>
        </authorList>
    </citation>
    <scope>NUCLEOTIDE SEQUENCE [LARGE SCALE GENOMIC DNA]</scope>
    <source>
        <strain evidence="11 12">XJ-54</strain>
    </source>
</reference>
<evidence type="ECO:0000256" key="3">
    <source>
        <dbReference type="ARBA" id="ARBA00022475"/>
    </source>
</evidence>
<comment type="subcellular location">
    <subcellularLocation>
        <location evidence="1">Cell membrane</location>
        <topology evidence="1">Single-pass membrane protein</topology>
    </subcellularLocation>
</comment>